<dbReference type="KEGG" id="paby:Ga0080574_TMP149"/>
<sequence>MNGKPVIGMLVIGQAPRPALLAEFASVLGDGAELKMLGALDHLDEAGLAAAAPTADRDTLFTTLPDGRSILISKAAVTEGMGQRLKDLEAMNAAVAIVCCTGKFPALEAPGVHFASDLVAGAVEGCLPANGRLGVFIPSAAQAAACIERWTTATRSCHCVPLSPGAPDDEIRAAAAEMAEVAPDLVLHDCISYTSAARKLAASIHGRPALLASTTCARLAGELAGI</sequence>
<dbReference type="EMBL" id="CP015090">
    <property type="protein sequence ID" value="APZ50483.1"/>
    <property type="molecule type" value="Genomic_DNA"/>
</dbReference>
<dbReference type="InterPro" id="IPR010843">
    <property type="entry name" value="Uncharacterised_AroM"/>
</dbReference>
<dbReference type="OrthoDB" id="9798683at2"/>
<keyword evidence="2" id="KW-1185">Reference proteome</keyword>
<accession>A0A1P8UM81</accession>
<keyword evidence="1" id="KW-0614">Plasmid</keyword>
<dbReference type="Pfam" id="PF07302">
    <property type="entry name" value="AroM"/>
    <property type="match status" value="1"/>
</dbReference>
<protein>
    <submittedName>
        <fullName evidence="1">Protein AroM</fullName>
    </submittedName>
</protein>
<evidence type="ECO:0000313" key="1">
    <source>
        <dbReference type="EMBL" id="APZ50483.1"/>
    </source>
</evidence>
<reference evidence="1 2" key="1">
    <citation type="submission" date="2016-04" db="EMBL/GenBank/DDBJ databases">
        <title>Deep-sea bacteria in the southern Pacific.</title>
        <authorList>
            <person name="Tang K."/>
        </authorList>
    </citation>
    <scope>NUCLEOTIDE SEQUENCE [LARGE SCALE GENOMIC DNA]</scope>
    <source>
        <strain evidence="1 2">JLT2014</strain>
        <plasmid evidence="2">ppaby2</plasmid>
    </source>
</reference>
<gene>
    <name evidence="1" type="ORF">Ga0080574_TMP149</name>
</gene>
<geneLocation type="plasmid" evidence="2">
    <name>ppaby2</name>
</geneLocation>
<dbReference type="Proteomes" id="UP000187059">
    <property type="component" value="Plasmid pPABY2"/>
</dbReference>
<dbReference type="AlphaFoldDB" id="A0A1P8UM81"/>
<proteinExistence type="predicted"/>
<evidence type="ECO:0000313" key="2">
    <source>
        <dbReference type="Proteomes" id="UP000187059"/>
    </source>
</evidence>
<name>A0A1P8UM81_9RHOB</name>
<dbReference type="RefSeq" id="WP_083716697.1">
    <property type="nucleotide sequence ID" value="NZ_CP015090.1"/>
</dbReference>
<organism evidence="1 2">
    <name type="scientific">Salipiger abyssi</name>
    <dbReference type="NCBI Taxonomy" id="1250539"/>
    <lineage>
        <taxon>Bacteria</taxon>
        <taxon>Pseudomonadati</taxon>
        <taxon>Pseudomonadota</taxon>
        <taxon>Alphaproteobacteria</taxon>
        <taxon>Rhodobacterales</taxon>
        <taxon>Roseobacteraceae</taxon>
        <taxon>Salipiger</taxon>
    </lineage>
</organism>